<keyword evidence="3" id="KW-1185">Reference proteome</keyword>
<name>A0AAE0ID54_9PEZI</name>
<feature type="non-terminal residue" evidence="2">
    <location>
        <position position="1"/>
    </location>
</feature>
<organism evidence="2 3">
    <name type="scientific">Apodospora peruviana</name>
    <dbReference type="NCBI Taxonomy" id="516989"/>
    <lineage>
        <taxon>Eukaryota</taxon>
        <taxon>Fungi</taxon>
        <taxon>Dikarya</taxon>
        <taxon>Ascomycota</taxon>
        <taxon>Pezizomycotina</taxon>
        <taxon>Sordariomycetes</taxon>
        <taxon>Sordariomycetidae</taxon>
        <taxon>Sordariales</taxon>
        <taxon>Lasiosphaeriaceae</taxon>
        <taxon>Apodospora</taxon>
    </lineage>
</organism>
<dbReference type="AlphaFoldDB" id="A0AAE0ID54"/>
<reference evidence="2" key="2">
    <citation type="submission" date="2023-06" db="EMBL/GenBank/DDBJ databases">
        <authorList>
            <consortium name="Lawrence Berkeley National Laboratory"/>
            <person name="Haridas S."/>
            <person name="Hensen N."/>
            <person name="Bonometti L."/>
            <person name="Westerberg I."/>
            <person name="Brannstrom I.O."/>
            <person name="Guillou S."/>
            <person name="Cros-Aarteil S."/>
            <person name="Calhoun S."/>
            <person name="Kuo A."/>
            <person name="Mondo S."/>
            <person name="Pangilinan J."/>
            <person name="Riley R."/>
            <person name="Labutti K."/>
            <person name="Andreopoulos B."/>
            <person name="Lipzen A."/>
            <person name="Chen C."/>
            <person name="Yanf M."/>
            <person name="Daum C."/>
            <person name="Ng V."/>
            <person name="Clum A."/>
            <person name="Steindorff A."/>
            <person name="Ohm R."/>
            <person name="Martin F."/>
            <person name="Silar P."/>
            <person name="Natvig D."/>
            <person name="Lalanne C."/>
            <person name="Gautier V."/>
            <person name="Ament-Velasquez S.L."/>
            <person name="Kruys A."/>
            <person name="Hutchinson M.I."/>
            <person name="Powell A.J."/>
            <person name="Barry K."/>
            <person name="Miller A.N."/>
            <person name="Grigoriev I.V."/>
            <person name="Debuchy R."/>
            <person name="Gladieux P."/>
            <person name="Thoren M.H."/>
            <person name="Johannesson H."/>
        </authorList>
    </citation>
    <scope>NUCLEOTIDE SEQUENCE</scope>
    <source>
        <strain evidence="2">CBS 118394</strain>
    </source>
</reference>
<keyword evidence="1" id="KW-1133">Transmembrane helix</keyword>
<evidence type="ECO:0000313" key="3">
    <source>
        <dbReference type="Proteomes" id="UP001283341"/>
    </source>
</evidence>
<keyword evidence="1" id="KW-0812">Transmembrane</keyword>
<dbReference type="Proteomes" id="UP001283341">
    <property type="component" value="Unassembled WGS sequence"/>
</dbReference>
<protein>
    <submittedName>
        <fullName evidence="2">Uncharacterized protein</fullName>
    </submittedName>
</protein>
<reference evidence="2" key="1">
    <citation type="journal article" date="2023" name="Mol. Phylogenet. Evol.">
        <title>Genome-scale phylogeny and comparative genomics of the fungal order Sordariales.</title>
        <authorList>
            <person name="Hensen N."/>
            <person name="Bonometti L."/>
            <person name="Westerberg I."/>
            <person name="Brannstrom I.O."/>
            <person name="Guillou S."/>
            <person name="Cros-Aarteil S."/>
            <person name="Calhoun S."/>
            <person name="Haridas S."/>
            <person name="Kuo A."/>
            <person name="Mondo S."/>
            <person name="Pangilinan J."/>
            <person name="Riley R."/>
            <person name="LaButti K."/>
            <person name="Andreopoulos B."/>
            <person name="Lipzen A."/>
            <person name="Chen C."/>
            <person name="Yan M."/>
            <person name="Daum C."/>
            <person name="Ng V."/>
            <person name="Clum A."/>
            <person name="Steindorff A."/>
            <person name="Ohm R.A."/>
            <person name="Martin F."/>
            <person name="Silar P."/>
            <person name="Natvig D.O."/>
            <person name="Lalanne C."/>
            <person name="Gautier V."/>
            <person name="Ament-Velasquez S.L."/>
            <person name="Kruys A."/>
            <person name="Hutchinson M.I."/>
            <person name="Powell A.J."/>
            <person name="Barry K."/>
            <person name="Miller A.N."/>
            <person name="Grigoriev I.V."/>
            <person name="Debuchy R."/>
            <person name="Gladieux P."/>
            <person name="Hiltunen Thoren M."/>
            <person name="Johannesson H."/>
        </authorList>
    </citation>
    <scope>NUCLEOTIDE SEQUENCE</scope>
    <source>
        <strain evidence="2">CBS 118394</strain>
    </source>
</reference>
<keyword evidence="1" id="KW-0472">Membrane</keyword>
<evidence type="ECO:0000256" key="1">
    <source>
        <dbReference type="SAM" id="Phobius"/>
    </source>
</evidence>
<dbReference type="EMBL" id="JAUEDM010000003">
    <property type="protein sequence ID" value="KAK3322978.1"/>
    <property type="molecule type" value="Genomic_DNA"/>
</dbReference>
<sequence length="322" mass="33150">SFNGFKTCSSTGDYGGCLAVGGADSSCNCNYGINYLDCLSAALAMSSCWSAVGIGDWDDYERGWFQRSCNKPPQSIMTELPQPSSVHIDYAPVETITPAGGPVTTTRPNHVEKPSYSGTGQLLTGPCSSTSYTLIDGGNMVYYAAFVGCVADRPACCPWSVSTVAGMAVSSGGGGGSEGGNRVAGPPGQFPMPADNVQGLLSSCPEDYYPVSGQCCPNGFFKFTSKIAHQTPCFSSLGDTTITRPRAIIAGGSDNPTDSARPTSAIVNVVWAMGYNMTATESGGLSKGATIGIGVGAGVFAIALVALLAVVFVRIRRSKKAA</sequence>
<gene>
    <name evidence="2" type="ORF">B0H66DRAFT_446451</name>
</gene>
<dbReference type="CDD" id="cd12087">
    <property type="entry name" value="TM_EGFR-like"/>
    <property type="match status" value="1"/>
</dbReference>
<evidence type="ECO:0000313" key="2">
    <source>
        <dbReference type="EMBL" id="KAK3322978.1"/>
    </source>
</evidence>
<accession>A0AAE0ID54</accession>
<feature type="non-terminal residue" evidence="2">
    <location>
        <position position="322"/>
    </location>
</feature>
<comment type="caution">
    <text evidence="2">The sequence shown here is derived from an EMBL/GenBank/DDBJ whole genome shotgun (WGS) entry which is preliminary data.</text>
</comment>
<feature type="transmembrane region" description="Helical" evidence="1">
    <location>
        <begin position="291"/>
        <end position="313"/>
    </location>
</feature>
<proteinExistence type="predicted"/>